<feature type="region of interest" description="Disordered" evidence="1">
    <location>
        <begin position="287"/>
        <end position="323"/>
    </location>
</feature>
<dbReference type="OMA" id="NHELRYT"/>
<dbReference type="Pfam" id="PF08588">
    <property type="entry name" value="Duc1"/>
    <property type="match status" value="1"/>
</dbReference>
<dbReference type="AlphaFoldDB" id="A0A1Y2LI31"/>
<evidence type="ECO:0000256" key="1">
    <source>
        <dbReference type="SAM" id="MobiDB-lite"/>
    </source>
</evidence>
<evidence type="ECO:0000313" key="3">
    <source>
        <dbReference type="EMBL" id="OSS43624.1"/>
    </source>
</evidence>
<reference evidence="3 4" key="1">
    <citation type="journal article" date="2017" name="Genome Announc.">
        <title>Genome sequence of the saprophytic ascomycete Epicoccum nigrum ICMP 19927 strain isolated from New Zealand.</title>
        <authorList>
            <person name="Fokin M."/>
            <person name="Fleetwood D."/>
            <person name="Weir B.S."/>
            <person name="Villas-Boas S.G."/>
        </authorList>
    </citation>
    <scope>NUCLEOTIDE SEQUENCE [LARGE SCALE GENOMIC DNA]</scope>
    <source>
        <strain evidence="3 4">ICMP 19927</strain>
    </source>
</reference>
<proteinExistence type="predicted"/>
<feature type="compositionally biased region" description="Basic and acidic residues" evidence="1">
    <location>
        <begin position="301"/>
        <end position="323"/>
    </location>
</feature>
<organism evidence="3 4">
    <name type="scientific">Epicoccum nigrum</name>
    <name type="common">Soil fungus</name>
    <name type="synonym">Epicoccum purpurascens</name>
    <dbReference type="NCBI Taxonomy" id="105696"/>
    <lineage>
        <taxon>Eukaryota</taxon>
        <taxon>Fungi</taxon>
        <taxon>Dikarya</taxon>
        <taxon>Ascomycota</taxon>
        <taxon>Pezizomycotina</taxon>
        <taxon>Dothideomycetes</taxon>
        <taxon>Pleosporomycetidae</taxon>
        <taxon>Pleosporales</taxon>
        <taxon>Pleosporineae</taxon>
        <taxon>Didymellaceae</taxon>
        <taxon>Epicoccum</taxon>
    </lineage>
</organism>
<keyword evidence="4" id="KW-1185">Reference proteome</keyword>
<gene>
    <name evidence="3" type="ORF">B5807_11771</name>
</gene>
<evidence type="ECO:0000259" key="2">
    <source>
        <dbReference type="Pfam" id="PF08588"/>
    </source>
</evidence>
<protein>
    <recommendedName>
        <fullName evidence="2">Domain of unknown function at the cortex 1 domain-containing protein</fullName>
    </recommendedName>
</protein>
<feature type="domain" description="Domain of unknown function at the cortex 1" evidence="2">
    <location>
        <begin position="10"/>
        <end position="278"/>
    </location>
</feature>
<dbReference type="Proteomes" id="UP000193240">
    <property type="component" value="Unassembled WGS sequence"/>
</dbReference>
<evidence type="ECO:0000313" key="4">
    <source>
        <dbReference type="Proteomes" id="UP000193240"/>
    </source>
</evidence>
<dbReference type="InterPro" id="IPR013897">
    <property type="entry name" value="Duc1"/>
</dbReference>
<dbReference type="PANTHER" id="PTHR34826">
    <property type="entry name" value="UPF0590 PROTEIN C409.17C"/>
    <property type="match status" value="1"/>
</dbReference>
<name>A0A1Y2LI31_EPING</name>
<accession>A0A1Y2LI31</accession>
<dbReference type="InParanoid" id="A0A1Y2LI31"/>
<dbReference type="EMBL" id="KZ107863">
    <property type="protein sequence ID" value="OSS43624.1"/>
    <property type="molecule type" value="Genomic_DNA"/>
</dbReference>
<sequence length="323" mass="36253">MAPLHEMYELRVTAGSTYDRTKHTTVPVNTEKPLHIESDLIDAQVRMRIKDYRGLPSGSPSSSPYFATPQHPYDRYSISFSFVPKQDIAGDQLVFGNDFEHPIRDRLPPLFDKAFGIVKWWIDPGLEGDVYGDEPYLYGALLSSINVLRIGEKQDSGKASAEEVNEGEAVVYTEGAEGSGEDVRKQHGVPAASAQRQKFFLTEANRKNFTFEKGREYHCDFFNPYLDFNEFALKIGYGMPNISIIGHWDGQPLRPHSLRYTLKNKETNTELFVVVIQLCPTEQAVKEGAKSAEQEFEEEHGEGAVDATHEGGARDGAKDDDLD</sequence>
<dbReference type="PANTHER" id="PTHR34826:SF2">
    <property type="entry name" value="UPF0590 PROTEIN C409.17C"/>
    <property type="match status" value="1"/>
</dbReference>